<evidence type="ECO:0000313" key="4">
    <source>
        <dbReference type="Proteomes" id="UP000253728"/>
    </source>
</evidence>
<protein>
    <submittedName>
        <fullName evidence="3">Uncharacterized protein</fullName>
    </submittedName>
</protein>
<accession>A0A336N6T1</accession>
<dbReference type="AlphaFoldDB" id="A0A336N6T1"/>
<evidence type="ECO:0000313" key="3">
    <source>
        <dbReference type="EMBL" id="SSZ29911.1"/>
    </source>
</evidence>
<dbReference type="EMBL" id="UFSP01000003">
    <property type="protein sequence ID" value="SSZ29911.1"/>
    <property type="molecule type" value="Genomic_DNA"/>
</dbReference>
<feature type="compositionally biased region" description="Polar residues" evidence="1">
    <location>
        <begin position="51"/>
        <end position="74"/>
    </location>
</feature>
<dbReference type="Proteomes" id="UP000253728">
    <property type="component" value="Unassembled WGS sequence"/>
</dbReference>
<feature type="signal peptide" evidence="2">
    <location>
        <begin position="1"/>
        <end position="27"/>
    </location>
</feature>
<reference evidence="3 4" key="1">
    <citation type="submission" date="2018-06" db="EMBL/GenBank/DDBJ databases">
        <authorList>
            <consortium name="Pathogen Informatics"/>
            <person name="Doyle S."/>
        </authorList>
    </citation>
    <scope>NUCLEOTIDE SEQUENCE [LARGE SCALE GENOMIC DNA]</scope>
    <source>
        <strain evidence="3 4">NCTC5908</strain>
    </source>
</reference>
<evidence type="ECO:0000256" key="2">
    <source>
        <dbReference type="SAM" id="SignalP"/>
    </source>
</evidence>
<name>A0A336N6T1_AGGAP</name>
<sequence length="139" mass="15919">MKNLLKPFSHTLVASAIAMAFSQPVLASNIQSNTNQQQPRDLNKNKGKPVTNVQQQSKKPNTKNTKVSTTSVQNERSEIERITYEQKIARQKAEDERKQAEAIATAQIKQEQQRRLIEEQKKHKKMPHLLHANIKKQNA</sequence>
<feature type="region of interest" description="Disordered" evidence="1">
    <location>
        <begin position="118"/>
        <end position="139"/>
    </location>
</feature>
<proteinExistence type="predicted"/>
<organism evidence="3 4">
    <name type="scientific">Aggregatibacter aphrophilus</name>
    <name type="common">Haemophilus aphrophilus</name>
    <dbReference type="NCBI Taxonomy" id="732"/>
    <lineage>
        <taxon>Bacteria</taxon>
        <taxon>Pseudomonadati</taxon>
        <taxon>Pseudomonadota</taxon>
        <taxon>Gammaproteobacteria</taxon>
        <taxon>Pasteurellales</taxon>
        <taxon>Pasteurellaceae</taxon>
        <taxon>Aggregatibacter</taxon>
    </lineage>
</organism>
<evidence type="ECO:0000256" key="1">
    <source>
        <dbReference type="SAM" id="MobiDB-lite"/>
    </source>
</evidence>
<keyword evidence="2" id="KW-0732">Signal</keyword>
<gene>
    <name evidence="3" type="ORF">NCTC5908_01723</name>
</gene>
<feature type="chain" id="PRO_5016261700" evidence="2">
    <location>
        <begin position="28"/>
        <end position="139"/>
    </location>
</feature>
<feature type="region of interest" description="Disordered" evidence="1">
    <location>
        <begin position="32"/>
        <end position="78"/>
    </location>
</feature>